<keyword evidence="3" id="KW-1185">Reference proteome</keyword>
<dbReference type="Proteomes" id="UP000762676">
    <property type="component" value="Unassembled WGS sequence"/>
</dbReference>
<reference evidence="2 3" key="1">
    <citation type="journal article" date="2021" name="Elife">
        <title>Chloroplast acquisition without the gene transfer in kleptoplastic sea slugs, Plakobranchus ocellatus.</title>
        <authorList>
            <person name="Maeda T."/>
            <person name="Takahashi S."/>
            <person name="Yoshida T."/>
            <person name="Shimamura S."/>
            <person name="Takaki Y."/>
            <person name="Nagai Y."/>
            <person name="Toyoda A."/>
            <person name="Suzuki Y."/>
            <person name="Arimoto A."/>
            <person name="Ishii H."/>
            <person name="Satoh N."/>
            <person name="Nishiyama T."/>
            <person name="Hasebe M."/>
            <person name="Maruyama T."/>
            <person name="Minagawa J."/>
            <person name="Obokata J."/>
            <person name="Shigenobu S."/>
        </authorList>
    </citation>
    <scope>NUCLEOTIDE SEQUENCE [LARGE SCALE GENOMIC DNA]</scope>
</reference>
<organism evidence="2 3">
    <name type="scientific">Elysia marginata</name>
    <dbReference type="NCBI Taxonomy" id="1093978"/>
    <lineage>
        <taxon>Eukaryota</taxon>
        <taxon>Metazoa</taxon>
        <taxon>Spiralia</taxon>
        <taxon>Lophotrochozoa</taxon>
        <taxon>Mollusca</taxon>
        <taxon>Gastropoda</taxon>
        <taxon>Heterobranchia</taxon>
        <taxon>Euthyneura</taxon>
        <taxon>Panpulmonata</taxon>
        <taxon>Sacoglossa</taxon>
        <taxon>Placobranchoidea</taxon>
        <taxon>Plakobranchidae</taxon>
        <taxon>Elysia</taxon>
    </lineage>
</organism>
<gene>
    <name evidence="2" type="ORF">ElyMa_000847100</name>
</gene>
<dbReference type="EMBL" id="BMAT01001742">
    <property type="protein sequence ID" value="GFR91597.1"/>
    <property type="molecule type" value="Genomic_DNA"/>
</dbReference>
<feature type="region of interest" description="Disordered" evidence="1">
    <location>
        <begin position="177"/>
        <end position="197"/>
    </location>
</feature>
<protein>
    <submittedName>
        <fullName evidence="2">Uncharacterized protein</fullName>
    </submittedName>
</protein>
<evidence type="ECO:0000313" key="2">
    <source>
        <dbReference type="EMBL" id="GFR91597.1"/>
    </source>
</evidence>
<evidence type="ECO:0000256" key="1">
    <source>
        <dbReference type="SAM" id="MobiDB-lite"/>
    </source>
</evidence>
<sequence length="226" mass="24745">MCIDIAHRVGVYRKKADRAIIVSHKAQNGIIRARRALKGTGSDATARGFDTQTATLLHKVKQLSGVCQAWSKHKDIFAKGLDGDNIEVYKHASLEEHNKTLLAHRQNGAKQHHSHPNISDEVSIRRQGLENTKRSNTQLCLQYSQDSTMKAAQSAATATAVATGTASKDDCESLVEPDQHQPRASTPCQLKSESPSRVDFNPVQNRLLSIAHVSDQSLSGSSRSPY</sequence>
<dbReference type="AlphaFoldDB" id="A0AAV4H0Q2"/>
<evidence type="ECO:0000313" key="3">
    <source>
        <dbReference type="Proteomes" id="UP000762676"/>
    </source>
</evidence>
<comment type="caution">
    <text evidence="2">The sequence shown here is derived from an EMBL/GenBank/DDBJ whole genome shotgun (WGS) entry which is preliminary data.</text>
</comment>
<name>A0AAV4H0Q2_9GAST</name>
<feature type="compositionally biased region" description="Polar residues" evidence="1">
    <location>
        <begin position="182"/>
        <end position="195"/>
    </location>
</feature>
<proteinExistence type="predicted"/>
<accession>A0AAV4H0Q2</accession>